<comment type="similarity">
    <text evidence="1">Belongs to the peptidase S45 family.</text>
</comment>
<dbReference type="Gene3D" id="1.10.1400.10">
    <property type="match status" value="1"/>
</dbReference>
<dbReference type="Gene3D" id="2.30.120.10">
    <property type="match status" value="1"/>
</dbReference>
<evidence type="ECO:0000256" key="1">
    <source>
        <dbReference type="ARBA" id="ARBA00006586"/>
    </source>
</evidence>
<evidence type="ECO:0000256" key="2">
    <source>
        <dbReference type="ARBA" id="ARBA00022801"/>
    </source>
</evidence>
<comment type="caution">
    <text evidence="4">The sequence shown here is derived from an EMBL/GenBank/DDBJ whole genome shotgun (WGS) entry which is preliminary data.</text>
</comment>
<dbReference type="InterPro" id="IPR029055">
    <property type="entry name" value="Ntn_hydrolases_N"/>
</dbReference>
<dbReference type="InterPro" id="IPR043146">
    <property type="entry name" value="Penicillin_amidase_N_B-knob"/>
</dbReference>
<dbReference type="CDD" id="cd03747">
    <property type="entry name" value="Ntn_PGA_like"/>
    <property type="match status" value="1"/>
</dbReference>
<dbReference type="PANTHER" id="PTHR34218">
    <property type="entry name" value="PEPTIDASE S45 PENICILLIN AMIDASE"/>
    <property type="match status" value="1"/>
</dbReference>
<proteinExistence type="inferred from homology"/>
<reference evidence="4 5" key="1">
    <citation type="submission" date="2022-04" db="EMBL/GenBank/DDBJ databases">
        <title>Positive selection, recombination, and allopatry shape intraspecific diversity of widespread and dominant cyanobacteria.</title>
        <authorList>
            <person name="Wei J."/>
            <person name="Shu W."/>
            <person name="Hu C."/>
        </authorList>
    </citation>
    <scope>NUCLEOTIDE SEQUENCE [LARGE SCALE GENOMIC DNA]</scope>
    <source>
        <strain evidence="4 5">AS-A4</strain>
    </source>
</reference>
<name>A0ABV0KMG8_9CYAN</name>
<dbReference type="InterPro" id="IPR043147">
    <property type="entry name" value="Penicillin_amidase_A-knob"/>
</dbReference>
<dbReference type="RefSeq" id="WP_190452373.1">
    <property type="nucleotide sequence ID" value="NZ_JAMPLM010000018.1"/>
</dbReference>
<dbReference type="Pfam" id="PF01804">
    <property type="entry name" value="Penicil_amidase"/>
    <property type="match status" value="1"/>
</dbReference>
<dbReference type="Gene3D" id="3.60.20.10">
    <property type="entry name" value="Glutamine Phosphoribosylpyrophosphate, subunit 1, domain 1"/>
    <property type="match status" value="1"/>
</dbReference>
<dbReference type="InterPro" id="IPR014395">
    <property type="entry name" value="Pen/GL7ACA/AHL_acylase"/>
</dbReference>
<dbReference type="PANTHER" id="PTHR34218:SF4">
    <property type="entry name" value="ACYL-HOMOSERINE LACTONE ACYLASE QUIP"/>
    <property type="match status" value="1"/>
</dbReference>
<keyword evidence="5" id="KW-1185">Reference proteome</keyword>
<protein>
    <submittedName>
        <fullName evidence="4">Penicillin acylase family protein</fullName>
    </submittedName>
</protein>
<dbReference type="Gene3D" id="1.10.439.10">
    <property type="entry name" value="Penicillin Amidohydrolase, domain 1"/>
    <property type="match status" value="1"/>
</dbReference>
<evidence type="ECO:0000313" key="5">
    <source>
        <dbReference type="Proteomes" id="UP001476950"/>
    </source>
</evidence>
<dbReference type="InterPro" id="IPR002692">
    <property type="entry name" value="S45"/>
</dbReference>
<accession>A0ABV0KMG8</accession>
<dbReference type="PIRSF" id="PIRSF001227">
    <property type="entry name" value="Pen_acylase"/>
    <property type="match status" value="1"/>
</dbReference>
<sequence length="845" mass="93655">MPFSQNAALNALLQPNNGLDNLAQLTQFLQSADQDLTGARGVVREALSFVGSRASANLPGLSDRVNVSREPSGIVHIQAQNEDDLFYTLGFMHANDRLWQMDFQRRITQGRLSEVVGETTLQQDITNRTLGLYQAAASAYTNLDAATRHIVDTYTNGINAYLNLNLSLPLEFQVLNYRPEPWQPIDVLGAVKLQSLVQSGNFQSELLRSRLLSQGIPLARIQEIFPPYTGDLTILRPEDVAKIPGLPSSNSSALPQTDLSALAEPVNDAALERLASSQLLSPETFASNNWVISGSRTTTGKPFLANDPHITLQIPSVWYAAHLEAPTYETIGATFPGLPGVVIGRNNSIAWGVTTTQADVQDLYALVEDPTQPGQYLYRDQLRPYSVRYETIKVRGAADVVLPVRESVYGPVISDALGISQPLALQFVSLSETDNTLTAFQGINRARNWDEFTTALQNYVAPIQNFVYADVDGNIGHYTPGKIPIRQDGHSGLLPIPGTGQFDWQGFIPFNQLPHVLNPDSGFIVTANNRVAPSNYPYTISQEWAEPYRAERIQQLILSKDKLSLDDMQAIQLDQTTLLYRDFKPILQQLQPILNSLNPIPTETVNWLNQLLNWDGNLRPDSQVGTVFEAWFNELTKFVARSIGLEVLEGNAQEPAPRFLLKALTQGDPVLGGSAAQALTNAALALQRVVDGFNGNVPQWGDVHQAVFKHPVLPIRRQVPYGGDRYTVNVGPYNSTNFLMDRNGPSYRQLIDLSDPERSRYIYPTGQSGRFFSPYFDNLLEPWRQGQYLTMKTENFPMATRLSLRPGTSRSRSFVLPEDQIEDWVLAIAGPTVRGVLGSVLATDR</sequence>
<evidence type="ECO:0000313" key="4">
    <source>
        <dbReference type="EMBL" id="MEP1060428.1"/>
    </source>
</evidence>
<organism evidence="4 5">
    <name type="scientific">Stenomitos frigidus AS-A4</name>
    <dbReference type="NCBI Taxonomy" id="2933935"/>
    <lineage>
        <taxon>Bacteria</taxon>
        <taxon>Bacillati</taxon>
        <taxon>Cyanobacteriota</taxon>
        <taxon>Cyanophyceae</taxon>
        <taxon>Leptolyngbyales</taxon>
        <taxon>Leptolyngbyaceae</taxon>
        <taxon>Stenomitos</taxon>
    </lineage>
</organism>
<evidence type="ECO:0000256" key="3">
    <source>
        <dbReference type="ARBA" id="ARBA00023145"/>
    </source>
</evidence>
<dbReference type="EMBL" id="JAMPLM010000018">
    <property type="protein sequence ID" value="MEP1060428.1"/>
    <property type="molecule type" value="Genomic_DNA"/>
</dbReference>
<gene>
    <name evidence="4" type="ORF">NDI38_18495</name>
</gene>
<dbReference type="SUPFAM" id="SSF56235">
    <property type="entry name" value="N-terminal nucleophile aminohydrolases (Ntn hydrolases)"/>
    <property type="match status" value="1"/>
</dbReference>
<dbReference type="InterPro" id="IPR023343">
    <property type="entry name" value="Penicillin_amidase_dom1"/>
</dbReference>
<dbReference type="Proteomes" id="UP001476950">
    <property type="component" value="Unassembled WGS sequence"/>
</dbReference>
<keyword evidence="3" id="KW-0865">Zymogen</keyword>
<keyword evidence="2" id="KW-0378">Hydrolase</keyword>